<reference evidence="4 5" key="1">
    <citation type="submission" date="2016-09" db="EMBL/GenBank/DDBJ databases">
        <title>Aspergillus awamori IFM 58123T.</title>
        <authorList>
            <person name="Kusuya Y."/>
            <person name="Shimizu M."/>
            <person name="Takahashi H."/>
            <person name="Yaguchi T."/>
        </authorList>
    </citation>
    <scope>NUCLEOTIDE SEQUENCE [LARGE SCALE GENOMIC DNA]</scope>
    <source>
        <strain evidence="4 5">IFM 58123</strain>
    </source>
</reference>
<evidence type="ECO:0000313" key="5">
    <source>
        <dbReference type="Proteomes" id="UP000286921"/>
    </source>
</evidence>
<organism evidence="4 5">
    <name type="scientific">Aspergillus awamori</name>
    <name type="common">Black koji mold</name>
    <dbReference type="NCBI Taxonomy" id="105351"/>
    <lineage>
        <taxon>Eukaryota</taxon>
        <taxon>Fungi</taxon>
        <taxon>Dikarya</taxon>
        <taxon>Ascomycota</taxon>
        <taxon>Pezizomycotina</taxon>
        <taxon>Eurotiomycetes</taxon>
        <taxon>Eurotiomycetidae</taxon>
        <taxon>Eurotiales</taxon>
        <taxon>Aspergillaceae</taxon>
        <taxon>Aspergillus</taxon>
    </lineage>
</organism>
<evidence type="ECO:0000256" key="3">
    <source>
        <dbReference type="SAM" id="Phobius"/>
    </source>
</evidence>
<keyword evidence="5" id="KW-1185">Reference proteome</keyword>
<comment type="similarity">
    <text evidence="2">Belongs to the ustYa family.</text>
</comment>
<comment type="caution">
    <text evidence="4">The sequence shown here is derived from an EMBL/GenBank/DDBJ whole genome shotgun (WGS) entry which is preliminary data.</text>
</comment>
<gene>
    <name evidence="4" type="ORF">AAWM_02943</name>
</gene>
<protein>
    <recommendedName>
        <fullName evidence="6">Cyclochlorotine biosynthesis protein O</fullName>
    </recommendedName>
</protein>
<evidence type="ECO:0000256" key="2">
    <source>
        <dbReference type="ARBA" id="ARBA00035112"/>
    </source>
</evidence>
<keyword evidence="3" id="KW-1133">Transmembrane helix</keyword>
<dbReference type="Proteomes" id="UP000286921">
    <property type="component" value="Unassembled WGS sequence"/>
</dbReference>
<evidence type="ECO:0000256" key="1">
    <source>
        <dbReference type="ARBA" id="ARBA00004685"/>
    </source>
</evidence>
<dbReference type="PANTHER" id="PTHR33365">
    <property type="entry name" value="YALI0B05434P"/>
    <property type="match status" value="1"/>
</dbReference>
<comment type="pathway">
    <text evidence="1">Mycotoxin biosynthesis.</text>
</comment>
<dbReference type="Pfam" id="PF11807">
    <property type="entry name" value="UstYa"/>
    <property type="match status" value="1"/>
</dbReference>
<feature type="transmembrane region" description="Helical" evidence="3">
    <location>
        <begin position="49"/>
        <end position="71"/>
    </location>
</feature>
<sequence length="301" mass="35453">MPERDQLLRCSADGFQEEYSADAHASHYQGQVVHCQSRDARHSYPSHRFLWCLLLIIIVLLGLNITLAAWLQVRTAKDANDHPGPIKYLTWEFDAQAPDKDRECARRLSTYTPALDAIEYRTIEMEYNYQNESKYRGPPTPEREQAWIKLWRHEGILIPAEMMPTVAKYNHTMYQEAKPEKGNGYVGWLEVYHQLECLNLVRQYTYFQSGDYPQDLIPEELLKRPERNREYVDHCIETLRQAIMCHGDATPMLVTKERDERSGWRADLQTRHVCRNFPKLQEWVKSHGVEDWPEGEHHSPE</sequence>
<keyword evidence="3" id="KW-0812">Transmembrane</keyword>
<proteinExistence type="inferred from homology"/>
<dbReference type="EMBL" id="BDHI01000002">
    <property type="protein sequence ID" value="GCB20058.1"/>
    <property type="molecule type" value="Genomic_DNA"/>
</dbReference>
<dbReference type="GO" id="GO:0043386">
    <property type="term" value="P:mycotoxin biosynthetic process"/>
    <property type="evidence" value="ECO:0007669"/>
    <property type="project" value="InterPro"/>
</dbReference>
<dbReference type="InterPro" id="IPR021765">
    <property type="entry name" value="UstYa-like"/>
</dbReference>
<evidence type="ECO:0008006" key="6">
    <source>
        <dbReference type="Google" id="ProtNLM"/>
    </source>
</evidence>
<name>A0A401KL09_ASPAW</name>
<keyword evidence="3" id="KW-0472">Membrane</keyword>
<dbReference type="PANTHER" id="PTHR33365:SF4">
    <property type="entry name" value="CYCLOCHLOROTINE BIOSYNTHESIS PROTEIN O"/>
    <property type="match status" value="1"/>
</dbReference>
<dbReference type="AlphaFoldDB" id="A0A401KL09"/>
<accession>A0A401KL09</accession>
<evidence type="ECO:0000313" key="4">
    <source>
        <dbReference type="EMBL" id="GCB20058.1"/>
    </source>
</evidence>
<dbReference type="STRING" id="105351.A0A401KL09"/>